<dbReference type="InterPro" id="IPR025846">
    <property type="entry name" value="TBL_N"/>
</dbReference>
<dbReference type="GO" id="GO:0005794">
    <property type="term" value="C:Golgi apparatus"/>
    <property type="evidence" value="ECO:0007669"/>
    <property type="project" value="TreeGrafter"/>
</dbReference>
<dbReference type="GO" id="GO:0016020">
    <property type="term" value="C:membrane"/>
    <property type="evidence" value="ECO:0007669"/>
    <property type="project" value="UniProtKB-SubCell"/>
</dbReference>
<keyword evidence="10" id="KW-1185">Reference proteome</keyword>
<protein>
    <submittedName>
        <fullName evidence="9">Uncharacterized protein</fullName>
    </submittedName>
</protein>
<evidence type="ECO:0000256" key="6">
    <source>
        <dbReference type="ARBA" id="ARBA00023136"/>
    </source>
</evidence>
<dbReference type="Proteomes" id="UP000325577">
    <property type="component" value="Linkage Group LG4"/>
</dbReference>
<dbReference type="AlphaFoldDB" id="A0A5J4ZVF0"/>
<dbReference type="PANTHER" id="PTHR32285">
    <property type="entry name" value="PROTEIN TRICHOME BIREFRINGENCE-LIKE 9-RELATED"/>
    <property type="match status" value="1"/>
</dbReference>
<dbReference type="Pfam" id="PF14416">
    <property type="entry name" value="PMR5N"/>
    <property type="match status" value="1"/>
</dbReference>
<dbReference type="InterPro" id="IPR026057">
    <property type="entry name" value="TBL_C"/>
</dbReference>
<evidence type="ECO:0000259" key="8">
    <source>
        <dbReference type="Pfam" id="PF14416"/>
    </source>
</evidence>
<dbReference type="OrthoDB" id="630188at2759"/>
<organism evidence="9 10">
    <name type="scientific">Nyssa sinensis</name>
    <dbReference type="NCBI Taxonomy" id="561372"/>
    <lineage>
        <taxon>Eukaryota</taxon>
        <taxon>Viridiplantae</taxon>
        <taxon>Streptophyta</taxon>
        <taxon>Embryophyta</taxon>
        <taxon>Tracheophyta</taxon>
        <taxon>Spermatophyta</taxon>
        <taxon>Magnoliopsida</taxon>
        <taxon>eudicotyledons</taxon>
        <taxon>Gunneridae</taxon>
        <taxon>Pentapetalae</taxon>
        <taxon>asterids</taxon>
        <taxon>Cornales</taxon>
        <taxon>Nyssaceae</taxon>
        <taxon>Nyssa</taxon>
    </lineage>
</organism>
<evidence type="ECO:0000259" key="7">
    <source>
        <dbReference type="Pfam" id="PF13839"/>
    </source>
</evidence>
<comment type="similarity">
    <text evidence="2">Belongs to the PC-esterase family. TBL subfamily.</text>
</comment>
<keyword evidence="4" id="KW-0735">Signal-anchor</keyword>
<reference evidence="9 10" key="1">
    <citation type="submission" date="2019-09" db="EMBL/GenBank/DDBJ databases">
        <title>A chromosome-level genome assembly of the Chinese tupelo Nyssa sinensis.</title>
        <authorList>
            <person name="Yang X."/>
            <person name="Kang M."/>
            <person name="Yang Y."/>
            <person name="Xiong H."/>
            <person name="Wang M."/>
            <person name="Zhang Z."/>
            <person name="Wang Z."/>
            <person name="Wu H."/>
            <person name="Ma T."/>
            <person name="Liu J."/>
            <person name="Xi Z."/>
        </authorList>
    </citation>
    <scope>NUCLEOTIDE SEQUENCE [LARGE SCALE GENOMIC DNA]</scope>
    <source>
        <strain evidence="9">J267</strain>
        <tissue evidence="9">Leaf</tissue>
    </source>
</reference>
<dbReference type="InterPro" id="IPR029962">
    <property type="entry name" value="TBL"/>
</dbReference>
<proteinExistence type="inferred from homology"/>
<keyword evidence="5" id="KW-1133">Transmembrane helix</keyword>
<dbReference type="GO" id="GO:0016413">
    <property type="term" value="F:O-acetyltransferase activity"/>
    <property type="evidence" value="ECO:0007669"/>
    <property type="project" value="InterPro"/>
</dbReference>
<dbReference type="Pfam" id="PF13839">
    <property type="entry name" value="PC-Esterase"/>
    <property type="match status" value="1"/>
</dbReference>
<keyword evidence="6" id="KW-0472">Membrane</keyword>
<keyword evidence="3" id="KW-0812">Transmembrane</keyword>
<evidence type="ECO:0000313" key="9">
    <source>
        <dbReference type="EMBL" id="KAA8522725.1"/>
    </source>
</evidence>
<gene>
    <name evidence="9" type="ORF">F0562_009113</name>
</gene>
<dbReference type="EMBL" id="CM018047">
    <property type="protein sequence ID" value="KAA8522725.1"/>
    <property type="molecule type" value="Genomic_DNA"/>
</dbReference>
<evidence type="ECO:0000256" key="4">
    <source>
        <dbReference type="ARBA" id="ARBA00022968"/>
    </source>
</evidence>
<evidence type="ECO:0000256" key="2">
    <source>
        <dbReference type="ARBA" id="ARBA00007727"/>
    </source>
</evidence>
<sequence>MATTSPQKNRYTLTTFLFLCLFLLSIFLFSKRALEPTLSLYRDLLSQTPARSSLHFTPPRPDSHYSSPEPTPILAVVSDSVAAPETIKTSLQKPSSPVTKTEFAVDSEFKDTSTEIVSVDSGVGERNYSVPENASVSTAVDNGGKSGADVSLERLERAKHCDLYLGTWVKDEEYPIYKPGSCPYVDEAYDCQNNGRHDSEYMKWRWKPDGCDLPRFNATDFLMRLKGRRLMLVGDSMNRNQFESLLCLLREGLPDKSKMYEIHGYKITKGRGYYIFKFEDYDCTVEFVRSHFLVKEGVRINARGNSNPTLSIDKIDKSANRWKRADILIFNTGHWWNHGKTARGKNYYKEGDYVYPQFDAVEAYRKALKTWAKWIDRNVNPAKKLVFYRGYSSAHFRGGEWDSGGTCNGETKPILSGAILNNFPLKMKIVEEVIQEMRFPVRLLNVTRLTNFRKDGHPSIYGKNVTDKRKVSTRRQDCSHWCLPGVPDAWNELIYATLVFQQTTSAAHV</sequence>
<evidence type="ECO:0000313" key="10">
    <source>
        <dbReference type="Proteomes" id="UP000325577"/>
    </source>
</evidence>
<feature type="domain" description="Trichome birefringence-like C-terminal" evidence="7">
    <location>
        <begin position="213"/>
        <end position="496"/>
    </location>
</feature>
<name>A0A5J4ZVF0_9ASTE</name>
<evidence type="ECO:0000256" key="1">
    <source>
        <dbReference type="ARBA" id="ARBA00004167"/>
    </source>
</evidence>
<feature type="domain" description="Trichome birefringence-like N-terminal" evidence="8">
    <location>
        <begin position="160"/>
        <end position="212"/>
    </location>
</feature>
<dbReference type="PANTHER" id="PTHR32285:SF8">
    <property type="entry name" value="PROTEIN TRICHOME BIREFRINGENCE-LIKE 5"/>
    <property type="match status" value="1"/>
</dbReference>
<comment type="subcellular location">
    <subcellularLocation>
        <location evidence="1">Membrane</location>
        <topology evidence="1">Single-pass membrane protein</topology>
    </subcellularLocation>
</comment>
<evidence type="ECO:0000256" key="5">
    <source>
        <dbReference type="ARBA" id="ARBA00022989"/>
    </source>
</evidence>
<evidence type="ECO:0000256" key="3">
    <source>
        <dbReference type="ARBA" id="ARBA00022692"/>
    </source>
</evidence>
<accession>A0A5J4ZVF0</accession>